<evidence type="ECO:0000313" key="2">
    <source>
        <dbReference type="Proteomes" id="UP001187315"/>
    </source>
</evidence>
<protein>
    <submittedName>
        <fullName evidence="1">Uncharacterized protein</fullName>
    </submittedName>
</protein>
<name>A0AA88LWA7_TACVA</name>
<comment type="caution">
    <text evidence="1">The sequence shown here is derived from an EMBL/GenBank/DDBJ whole genome shotgun (WGS) entry which is preliminary data.</text>
</comment>
<proteinExistence type="predicted"/>
<dbReference type="Proteomes" id="UP001187315">
    <property type="component" value="Unassembled WGS sequence"/>
</dbReference>
<organism evidence="1 2">
    <name type="scientific">Tachysurus vachellii</name>
    <name type="common">Darkbarbel catfish</name>
    <name type="synonym">Pelteobagrus vachellii</name>
    <dbReference type="NCBI Taxonomy" id="175792"/>
    <lineage>
        <taxon>Eukaryota</taxon>
        <taxon>Metazoa</taxon>
        <taxon>Chordata</taxon>
        <taxon>Craniata</taxon>
        <taxon>Vertebrata</taxon>
        <taxon>Euteleostomi</taxon>
        <taxon>Actinopterygii</taxon>
        <taxon>Neopterygii</taxon>
        <taxon>Teleostei</taxon>
        <taxon>Ostariophysi</taxon>
        <taxon>Siluriformes</taxon>
        <taxon>Bagridae</taxon>
        <taxon>Tachysurus</taxon>
    </lineage>
</organism>
<gene>
    <name evidence="1" type="ORF">Q7C36_019337</name>
</gene>
<keyword evidence="2" id="KW-1185">Reference proteome</keyword>
<reference evidence="1" key="1">
    <citation type="submission" date="2023-08" db="EMBL/GenBank/DDBJ databases">
        <title>Pelteobagrus vachellii genome.</title>
        <authorList>
            <person name="Liu H."/>
        </authorList>
    </citation>
    <scope>NUCLEOTIDE SEQUENCE</scope>
    <source>
        <strain evidence="1">PRFRI_2022a</strain>
        <tissue evidence="1">Muscle</tissue>
    </source>
</reference>
<accession>A0AA88LWA7</accession>
<sequence length="103" mass="11572">MDAPLPHLPLNSERGSAHKLLMLFRRSSTVENFPATISKIRVSSRDFPPHRSGLQCRFLRKRLVDSTSSNPSNPCPSFTPYHMQVDQVVAKKLIDAPVIPAQH</sequence>
<dbReference type="AlphaFoldDB" id="A0AA88LWA7"/>
<dbReference type="EMBL" id="JAVHJS010000020">
    <property type="protein sequence ID" value="KAK2825410.1"/>
    <property type="molecule type" value="Genomic_DNA"/>
</dbReference>
<evidence type="ECO:0000313" key="1">
    <source>
        <dbReference type="EMBL" id="KAK2825410.1"/>
    </source>
</evidence>